<sequence>MNVQYLRKSLKIAWLTYYRENREWIARLGVWVDCTGQRRPSSGFILGTLSTLEPQLTSLLPLIVDLSNDPDRIILALGLNFNPDDELDELDDDAPKMLPSRTLASETPLDLPETKPASKVPAVRLSSKIDEACTGVGERD</sequence>
<dbReference type="AlphaFoldDB" id="A0A6M8B8Z0"/>
<organism evidence="2 3">
    <name type="scientific">Thermoleptolyngbya sichuanensis A183</name>
    <dbReference type="NCBI Taxonomy" id="2737172"/>
    <lineage>
        <taxon>Bacteria</taxon>
        <taxon>Bacillati</taxon>
        <taxon>Cyanobacteriota</taxon>
        <taxon>Cyanophyceae</taxon>
        <taxon>Oculatellales</taxon>
        <taxon>Oculatellaceae</taxon>
        <taxon>Thermoleptolyngbya</taxon>
        <taxon>Thermoleptolyngbya sichuanensis</taxon>
    </lineage>
</organism>
<dbReference type="InterPro" id="IPR020346">
    <property type="entry name" value="Uncharacterised_15.3kDa"/>
</dbReference>
<evidence type="ECO:0000256" key="1">
    <source>
        <dbReference type="SAM" id="MobiDB-lite"/>
    </source>
</evidence>
<dbReference type="Pfam" id="PF17265">
    <property type="entry name" value="DUF5331"/>
    <property type="match status" value="1"/>
</dbReference>
<dbReference type="EMBL" id="CP053661">
    <property type="protein sequence ID" value="QKD81197.1"/>
    <property type="molecule type" value="Genomic_DNA"/>
</dbReference>
<feature type="region of interest" description="Disordered" evidence="1">
    <location>
        <begin position="88"/>
        <end position="122"/>
    </location>
</feature>
<gene>
    <name evidence="2" type="ORF">HPC62_02540</name>
</gene>
<accession>A0A6M8B8Z0</accession>
<name>A0A6M8B8Z0_9CYAN</name>
<evidence type="ECO:0000313" key="3">
    <source>
        <dbReference type="Proteomes" id="UP000505210"/>
    </source>
</evidence>
<dbReference type="KEGG" id="theu:HPC62_02540"/>
<proteinExistence type="predicted"/>
<reference evidence="2 3" key="1">
    <citation type="submission" date="2020-05" db="EMBL/GenBank/DDBJ databases">
        <title>Complete genome sequence of of a novel Thermoleptolyngbya strain isolated from hot springs of Ganzi, Sichuan China.</title>
        <authorList>
            <person name="Tang J."/>
            <person name="Daroch M."/>
            <person name="Li L."/>
            <person name="Waleron K."/>
            <person name="Waleron M."/>
            <person name="Waleron M."/>
        </authorList>
    </citation>
    <scope>NUCLEOTIDE SEQUENCE [LARGE SCALE GENOMIC DNA]</scope>
    <source>
        <strain evidence="2 3">PKUAC-SCTA183</strain>
    </source>
</reference>
<evidence type="ECO:0008006" key="4">
    <source>
        <dbReference type="Google" id="ProtNLM"/>
    </source>
</evidence>
<dbReference type="RefSeq" id="WP_172353612.1">
    <property type="nucleotide sequence ID" value="NZ_CP053661.1"/>
</dbReference>
<dbReference type="Proteomes" id="UP000505210">
    <property type="component" value="Chromosome"/>
</dbReference>
<keyword evidence="3" id="KW-1185">Reference proteome</keyword>
<protein>
    <recommendedName>
        <fullName evidence="4">DUF5331 domain-containing protein</fullName>
    </recommendedName>
</protein>
<evidence type="ECO:0000313" key="2">
    <source>
        <dbReference type="EMBL" id="QKD81197.1"/>
    </source>
</evidence>